<keyword evidence="3" id="KW-1185">Reference proteome</keyword>
<dbReference type="AlphaFoldDB" id="A0A1G7TL38"/>
<keyword evidence="1" id="KW-1133">Transmembrane helix</keyword>
<gene>
    <name evidence="2" type="ORF">SAMN04488542_1385</name>
</gene>
<reference evidence="2 3" key="1">
    <citation type="submission" date="2016-10" db="EMBL/GenBank/DDBJ databases">
        <authorList>
            <person name="de Groot N.N."/>
        </authorList>
    </citation>
    <scope>NUCLEOTIDE SEQUENCE [LARGE SCALE GENOMIC DNA]</scope>
    <source>
        <strain evidence="2 3">DSM 28129</strain>
    </source>
</reference>
<organism evidence="2 3">
    <name type="scientific">Fontibacillus panacisegetis</name>
    <dbReference type="NCBI Taxonomy" id="670482"/>
    <lineage>
        <taxon>Bacteria</taxon>
        <taxon>Bacillati</taxon>
        <taxon>Bacillota</taxon>
        <taxon>Bacilli</taxon>
        <taxon>Bacillales</taxon>
        <taxon>Paenibacillaceae</taxon>
        <taxon>Fontibacillus</taxon>
    </lineage>
</organism>
<keyword evidence="1" id="KW-0812">Transmembrane</keyword>
<feature type="transmembrane region" description="Helical" evidence="1">
    <location>
        <begin position="31"/>
        <end position="51"/>
    </location>
</feature>
<protein>
    <recommendedName>
        <fullName evidence="4">PH domain-containing protein</fullName>
    </recommendedName>
</protein>
<accession>A0A1G7TL38</accession>
<evidence type="ECO:0000313" key="3">
    <source>
        <dbReference type="Proteomes" id="UP000198972"/>
    </source>
</evidence>
<keyword evidence="1" id="KW-0472">Membrane</keyword>
<proteinExistence type="predicted"/>
<evidence type="ECO:0000256" key="1">
    <source>
        <dbReference type="SAM" id="Phobius"/>
    </source>
</evidence>
<evidence type="ECO:0008006" key="4">
    <source>
        <dbReference type="Google" id="ProtNLM"/>
    </source>
</evidence>
<name>A0A1G7TL38_9BACL</name>
<dbReference type="RefSeq" id="WP_091235680.1">
    <property type="nucleotide sequence ID" value="NZ_FNBG01000038.1"/>
</dbReference>
<dbReference type="EMBL" id="FNBG01000038">
    <property type="protein sequence ID" value="SDG36053.1"/>
    <property type="molecule type" value="Genomic_DNA"/>
</dbReference>
<dbReference type="Proteomes" id="UP000198972">
    <property type="component" value="Unassembled WGS sequence"/>
</dbReference>
<evidence type="ECO:0000313" key="2">
    <source>
        <dbReference type="EMBL" id="SDG36053.1"/>
    </source>
</evidence>
<sequence>MKFRANQSIVVGVVIVLAAIVISYINSMNSITYIFVALLLYLLFYGVSSDIEVTESRVIKRSFFYKREEIEIKDIKTIDAVTKKSSVKSIFILVSPTPKIISSFI</sequence>
<feature type="transmembrane region" description="Helical" evidence="1">
    <location>
        <begin position="7"/>
        <end position="25"/>
    </location>
</feature>